<dbReference type="InterPro" id="IPR029044">
    <property type="entry name" value="Nucleotide-diphossugar_trans"/>
</dbReference>
<proteinExistence type="predicted"/>
<name>A0A6G8F3C9_9PROT</name>
<evidence type="ECO:0000313" key="2">
    <source>
        <dbReference type="EMBL" id="QIM10767.1"/>
    </source>
</evidence>
<reference evidence="2" key="1">
    <citation type="journal article" date="2020" name="J. ISSAAS">
        <title>Lactobacilli and other gastrointestinal microbiota of Peromyscus leucopus, reservoir host for agents of Lyme disease and other zoonoses in North America.</title>
        <authorList>
            <person name="Milovic A."/>
            <person name="Bassam K."/>
            <person name="Shao H."/>
            <person name="Chatzistamou I."/>
            <person name="Tufts D.M."/>
            <person name="Diuk-Wasser M."/>
            <person name="Barbour A.G."/>
        </authorList>
    </citation>
    <scope>NUCLEOTIDE SEQUENCE</scope>
    <source>
        <strain evidence="2">LL90</strain>
    </source>
</reference>
<dbReference type="SUPFAM" id="SSF53448">
    <property type="entry name" value="Nucleotide-diphospho-sugar transferases"/>
    <property type="match status" value="1"/>
</dbReference>
<dbReference type="EMBL" id="MN990732">
    <property type="protein sequence ID" value="QIM10767.1"/>
    <property type="molecule type" value="Genomic_DNA"/>
</dbReference>
<dbReference type="Gene3D" id="3.90.550.10">
    <property type="entry name" value="Spore Coat Polysaccharide Biosynthesis Protein SpsA, Chain A"/>
    <property type="match status" value="1"/>
</dbReference>
<feature type="domain" description="Glycosyltransferase 2-like" evidence="1">
    <location>
        <begin position="5"/>
        <end position="141"/>
    </location>
</feature>
<gene>
    <name evidence="2" type="ORF">PlAlph_6590</name>
</gene>
<dbReference type="AlphaFoldDB" id="A0A6G8F3C9"/>
<accession>A0A6G8F3C9</accession>
<dbReference type="Pfam" id="PF00535">
    <property type="entry name" value="Glycos_transf_2"/>
    <property type="match status" value="1"/>
</dbReference>
<organism evidence="2">
    <name type="scientific">uncultured Alphaproteobacteria bacterium</name>
    <dbReference type="NCBI Taxonomy" id="91750"/>
    <lineage>
        <taxon>Bacteria</taxon>
        <taxon>Pseudomonadati</taxon>
        <taxon>Pseudomonadota</taxon>
        <taxon>Alphaproteobacteria</taxon>
        <taxon>environmental samples</taxon>
    </lineage>
</organism>
<dbReference type="PANTHER" id="PTHR22916:SF3">
    <property type="entry name" value="UDP-GLCNAC:BETAGAL BETA-1,3-N-ACETYLGLUCOSAMINYLTRANSFERASE-LIKE PROTEIN 1"/>
    <property type="match status" value="1"/>
</dbReference>
<sequence length="272" mass="31861">MAKVSVLIPFYNSEAYLKPCIDSILNQTYQDFELILLNDGSTDKSEEIVKSYNDKRIKYYKNEKNLGPAGSSNKLIELASGEYCVRVDSDDICFPERVEKQVHFLDENKNIALVGTWIRLYNALPVRTLKDKIKKFIINLGWIWCHPTNVTLKETLKANTVMHSTMCFRKSLVIKNNIKYSGLYDYAEDYDFVRQFLTSGLEVANIPEVLLYYHFGGESTSKKHKIEQKKTDAKVKEDICKYLGIIQHFKYPYWLIILRKLRLDIFNFYKSR</sequence>
<dbReference type="PANTHER" id="PTHR22916">
    <property type="entry name" value="GLYCOSYLTRANSFERASE"/>
    <property type="match status" value="1"/>
</dbReference>
<protein>
    <recommendedName>
        <fullName evidence="1">Glycosyltransferase 2-like domain-containing protein</fullName>
    </recommendedName>
</protein>
<dbReference type="CDD" id="cd00761">
    <property type="entry name" value="Glyco_tranf_GTA_type"/>
    <property type="match status" value="1"/>
</dbReference>
<dbReference type="InterPro" id="IPR001173">
    <property type="entry name" value="Glyco_trans_2-like"/>
</dbReference>
<dbReference type="GO" id="GO:0016758">
    <property type="term" value="F:hexosyltransferase activity"/>
    <property type="evidence" value="ECO:0007669"/>
    <property type="project" value="UniProtKB-ARBA"/>
</dbReference>
<evidence type="ECO:0000259" key="1">
    <source>
        <dbReference type="Pfam" id="PF00535"/>
    </source>
</evidence>